<accession>A0A377M124</accession>
<protein>
    <submittedName>
        <fullName evidence="1">Uncharacterized protein</fullName>
    </submittedName>
</protein>
<organism evidence="1 2">
    <name type="scientific">Enterobacter cloacae</name>
    <dbReference type="NCBI Taxonomy" id="550"/>
    <lineage>
        <taxon>Bacteria</taxon>
        <taxon>Pseudomonadati</taxon>
        <taxon>Pseudomonadota</taxon>
        <taxon>Gammaproteobacteria</taxon>
        <taxon>Enterobacterales</taxon>
        <taxon>Enterobacteriaceae</taxon>
        <taxon>Enterobacter</taxon>
        <taxon>Enterobacter cloacae complex</taxon>
    </lineage>
</organism>
<proteinExistence type="predicted"/>
<dbReference type="EMBL" id="UGJB01000004">
    <property type="protein sequence ID" value="STQ12347.1"/>
    <property type="molecule type" value="Genomic_DNA"/>
</dbReference>
<name>A0A377M124_ENTCL</name>
<reference evidence="1 2" key="1">
    <citation type="submission" date="2018-06" db="EMBL/GenBank/DDBJ databases">
        <authorList>
            <consortium name="Pathogen Informatics"/>
            <person name="Doyle S."/>
        </authorList>
    </citation>
    <scope>NUCLEOTIDE SEQUENCE [LARGE SCALE GENOMIC DNA]</scope>
    <source>
        <strain evidence="1 2">NCTC10005</strain>
    </source>
</reference>
<sequence>MQKRGEYFAQEQDTAWLIIHCLNKFCKTIYYNDAICKRMRPGSHIHFYELTRRNGNLATVACQHDALTGREAGAALFLHNHNGAAVVFTDFQLYALGFIHRTLNALACYATCNGTCRSRQRTACTTAYGVTQEATQNRTPMAPMTLFSSPP</sequence>
<dbReference type="AlphaFoldDB" id="A0A377M124"/>
<gene>
    <name evidence="1" type="ORF">NCTC10005_05133</name>
</gene>
<evidence type="ECO:0000313" key="2">
    <source>
        <dbReference type="Proteomes" id="UP000255106"/>
    </source>
</evidence>
<dbReference type="Proteomes" id="UP000255106">
    <property type="component" value="Unassembled WGS sequence"/>
</dbReference>
<evidence type="ECO:0000313" key="1">
    <source>
        <dbReference type="EMBL" id="STQ12347.1"/>
    </source>
</evidence>